<dbReference type="AlphaFoldDB" id="A0AA88NXZ3"/>
<evidence type="ECO:0000313" key="3">
    <source>
        <dbReference type="Proteomes" id="UP001187343"/>
    </source>
</evidence>
<comment type="caution">
    <text evidence="2">The sequence shown here is derived from an EMBL/GenBank/DDBJ whole genome shotgun (WGS) entry which is preliminary data.</text>
</comment>
<reference evidence="2" key="1">
    <citation type="submission" date="2023-08" db="EMBL/GenBank/DDBJ databases">
        <title>Chromosome-level Genome Assembly of mud carp (Cirrhinus molitorella).</title>
        <authorList>
            <person name="Liu H."/>
        </authorList>
    </citation>
    <scope>NUCLEOTIDE SEQUENCE</scope>
    <source>
        <strain evidence="2">Prfri</strain>
        <tissue evidence="2">Muscle</tissue>
    </source>
</reference>
<sequence>MTAWRSVINIKAAGRVHGAIRQPCARRSASGVLDEEAAAHKAPAEPPASVPHKQRDPFRPICRLQRSTSADVQPFPAASPSEPLMKIKQGEMCCSRSARAHLDVGRIWWRGFSSGGSRPGKDAGPRSKTGVTPKEWRGSSAELFLKSSLLKRYAKIPSHCA</sequence>
<gene>
    <name evidence="2" type="ORF">Q8A67_024113</name>
</gene>
<keyword evidence="3" id="KW-1185">Reference proteome</keyword>
<dbReference type="Proteomes" id="UP001187343">
    <property type="component" value="Unassembled WGS sequence"/>
</dbReference>
<organism evidence="2 3">
    <name type="scientific">Cirrhinus molitorella</name>
    <name type="common">mud carp</name>
    <dbReference type="NCBI Taxonomy" id="172907"/>
    <lineage>
        <taxon>Eukaryota</taxon>
        <taxon>Metazoa</taxon>
        <taxon>Chordata</taxon>
        <taxon>Craniata</taxon>
        <taxon>Vertebrata</taxon>
        <taxon>Euteleostomi</taxon>
        <taxon>Actinopterygii</taxon>
        <taxon>Neopterygii</taxon>
        <taxon>Teleostei</taxon>
        <taxon>Ostariophysi</taxon>
        <taxon>Cypriniformes</taxon>
        <taxon>Cyprinidae</taxon>
        <taxon>Labeoninae</taxon>
        <taxon>Labeonini</taxon>
        <taxon>Cirrhinus</taxon>
    </lineage>
</organism>
<dbReference type="EMBL" id="JAUYZG010000024">
    <property type="protein sequence ID" value="KAK2869721.1"/>
    <property type="molecule type" value="Genomic_DNA"/>
</dbReference>
<protein>
    <submittedName>
        <fullName evidence="2">Uncharacterized protein</fullName>
    </submittedName>
</protein>
<evidence type="ECO:0000256" key="1">
    <source>
        <dbReference type="SAM" id="MobiDB-lite"/>
    </source>
</evidence>
<feature type="region of interest" description="Disordered" evidence="1">
    <location>
        <begin position="113"/>
        <end position="136"/>
    </location>
</feature>
<feature type="region of interest" description="Disordered" evidence="1">
    <location>
        <begin position="26"/>
        <end position="57"/>
    </location>
</feature>
<proteinExistence type="predicted"/>
<accession>A0AA88NXZ3</accession>
<name>A0AA88NXZ3_9TELE</name>
<evidence type="ECO:0000313" key="2">
    <source>
        <dbReference type="EMBL" id="KAK2869721.1"/>
    </source>
</evidence>